<feature type="domain" description="HTH deoR-type" evidence="4">
    <location>
        <begin position="3"/>
        <end position="58"/>
    </location>
</feature>
<proteinExistence type="predicted"/>
<dbReference type="GO" id="GO:0003700">
    <property type="term" value="F:DNA-binding transcription factor activity"/>
    <property type="evidence" value="ECO:0007669"/>
    <property type="project" value="InterPro"/>
</dbReference>
<dbReference type="InterPro" id="IPR050313">
    <property type="entry name" value="Carb_Metab_HTH_regulators"/>
</dbReference>
<dbReference type="InterPro" id="IPR036388">
    <property type="entry name" value="WH-like_DNA-bd_sf"/>
</dbReference>
<accession>A0A916WED7</accession>
<dbReference type="SUPFAM" id="SSF46785">
    <property type="entry name" value="Winged helix' DNA-binding domain"/>
    <property type="match status" value="1"/>
</dbReference>
<reference evidence="5" key="1">
    <citation type="journal article" date="2014" name="Int. J. Syst. Evol. Microbiol.">
        <title>Complete genome sequence of Corynebacterium casei LMG S-19264T (=DSM 44701T), isolated from a smear-ripened cheese.</title>
        <authorList>
            <consortium name="US DOE Joint Genome Institute (JGI-PGF)"/>
            <person name="Walter F."/>
            <person name="Albersmeier A."/>
            <person name="Kalinowski J."/>
            <person name="Ruckert C."/>
        </authorList>
    </citation>
    <scope>NUCLEOTIDE SEQUENCE</scope>
    <source>
        <strain evidence="5">CGMCC 1.12408</strain>
    </source>
</reference>
<evidence type="ECO:0000256" key="1">
    <source>
        <dbReference type="ARBA" id="ARBA00023015"/>
    </source>
</evidence>
<keyword evidence="3" id="KW-0804">Transcription</keyword>
<gene>
    <name evidence="5" type="ORF">GCM10008025_39070</name>
</gene>
<dbReference type="AlphaFoldDB" id="A0A916WED7"/>
<dbReference type="InterPro" id="IPR001034">
    <property type="entry name" value="DeoR_HTH"/>
</dbReference>
<comment type="caution">
    <text evidence="5">The sequence shown here is derived from an EMBL/GenBank/DDBJ whole genome shotgun (WGS) entry which is preliminary data.</text>
</comment>
<dbReference type="Proteomes" id="UP000613512">
    <property type="component" value="Unassembled WGS sequence"/>
</dbReference>
<keyword evidence="2" id="KW-0238">DNA-binding</keyword>
<dbReference type="Pfam" id="PF00455">
    <property type="entry name" value="DeoRC"/>
    <property type="match status" value="1"/>
</dbReference>
<dbReference type="RefSeq" id="WP_188386363.1">
    <property type="nucleotide sequence ID" value="NZ_BMEY01000035.1"/>
</dbReference>
<dbReference type="InterPro" id="IPR037171">
    <property type="entry name" value="NagB/RpiA_transferase-like"/>
</dbReference>
<dbReference type="InterPro" id="IPR036390">
    <property type="entry name" value="WH_DNA-bd_sf"/>
</dbReference>
<evidence type="ECO:0000256" key="3">
    <source>
        <dbReference type="ARBA" id="ARBA00023163"/>
    </source>
</evidence>
<evidence type="ECO:0000313" key="6">
    <source>
        <dbReference type="Proteomes" id="UP000613512"/>
    </source>
</evidence>
<dbReference type="PANTHER" id="PTHR30363:SF56">
    <property type="entry name" value="TRANSCRIPTIONAL REGULATOR, DEOR FAMILY"/>
    <property type="match status" value="1"/>
</dbReference>
<dbReference type="Pfam" id="PF08220">
    <property type="entry name" value="HTH_DeoR"/>
    <property type="match status" value="1"/>
</dbReference>
<dbReference type="SMART" id="SM01134">
    <property type="entry name" value="DeoRC"/>
    <property type="match status" value="1"/>
</dbReference>
<dbReference type="InterPro" id="IPR014036">
    <property type="entry name" value="DeoR-like_C"/>
</dbReference>
<dbReference type="SMART" id="SM00420">
    <property type="entry name" value="HTH_DEOR"/>
    <property type="match status" value="1"/>
</dbReference>
<keyword evidence="1" id="KW-0805">Transcription regulation</keyword>
<dbReference type="Gene3D" id="3.40.50.1360">
    <property type="match status" value="1"/>
</dbReference>
<dbReference type="GO" id="GO:0003677">
    <property type="term" value="F:DNA binding"/>
    <property type="evidence" value="ECO:0007669"/>
    <property type="project" value="UniProtKB-KW"/>
</dbReference>
<dbReference type="PANTHER" id="PTHR30363">
    <property type="entry name" value="HTH-TYPE TRANSCRIPTIONAL REGULATOR SRLR-RELATED"/>
    <property type="match status" value="1"/>
</dbReference>
<evidence type="ECO:0000256" key="2">
    <source>
        <dbReference type="ARBA" id="ARBA00023125"/>
    </source>
</evidence>
<dbReference type="PROSITE" id="PS00894">
    <property type="entry name" value="HTH_DEOR_1"/>
    <property type="match status" value="1"/>
</dbReference>
<reference evidence="5" key="2">
    <citation type="submission" date="2020-09" db="EMBL/GenBank/DDBJ databases">
        <authorList>
            <person name="Sun Q."/>
            <person name="Zhou Y."/>
        </authorList>
    </citation>
    <scope>NUCLEOTIDE SEQUENCE</scope>
    <source>
        <strain evidence="5">CGMCC 1.12408</strain>
    </source>
</reference>
<organism evidence="5 6">
    <name type="scientific">Ornithinibacillus halotolerans</name>
    <dbReference type="NCBI Taxonomy" id="1274357"/>
    <lineage>
        <taxon>Bacteria</taxon>
        <taxon>Bacillati</taxon>
        <taxon>Bacillota</taxon>
        <taxon>Bacilli</taxon>
        <taxon>Bacillales</taxon>
        <taxon>Bacillaceae</taxon>
        <taxon>Ornithinibacillus</taxon>
    </lineage>
</organism>
<dbReference type="InterPro" id="IPR018356">
    <property type="entry name" value="Tscrpt_reg_HTH_DeoR_CS"/>
</dbReference>
<dbReference type="EMBL" id="BMEY01000035">
    <property type="protein sequence ID" value="GGA92826.1"/>
    <property type="molecule type" value="Genomic_DNA"/>
</dbReference>
<keyword evidence="6" id="KW-1185">Reference proteome</keyword>
<name>A0A916WED7_9BACI</name>
<dbReference type="Gene3D" id="1.10.10.10">
    <property type="entry name" value="Winged helix-like DNA-binding domain superfamily/Winged helix DNA-binding domain"/>
    <property type="match status" value="1"/>
</dbReference>
<sequence>MLTEERHSFILNELKRSGIVKTQAIMKALNCSESTIRRDLDHLEKAGFLTRVHGGAKRIYKIDKELSIQEKTFKNIQEKQKIAKLAASLLNDQDVIFLDAGTTTLAFIDYIQVGDITVVTNGIQHAALLVEKQIKTILLGGTIKFSTKAMIGSMSLRHLEEYRFNKAFIGINGIDQEFGCTTPDPEEAAIKKLAIQQSATSYLLADETKWNKVNFAKVCDISDVTIITNPSYVDLTTYQENTTILEATS</sequence>
<dbReference type="SUPFAM" id="SSF100950">
    <property type="entry name" value="NagB/RpiA/CoA transferase-like"/>
    <property type="match status" value="1"/>
</dbReference>
<dbReference type="PRINTS" id="PR00037">
    <property type="entry name" value="HTHLACR"/>
</dbReference>
<dbReference type="PROSITE" id="PS51000">
    <property type="entry name" value="HTH_DEOR_2"/>
    <property type="match status" value="1"/>
</dbReference>
<protein>
    <submittedName>
        <fullName evidence="5">DeoR family transcriptional regulator</fullName>
    </submittedName>
</protein>
<evidence type="ECO:0000313" key="5">
    <source>
        <dbReference type="EMBL" id="GGA92826.1"/>
    </source>
</evidence>
<evidence type="ECO:0000259" key="4">
    <source>
        <dbReference type="PROSITE" id="PS51000"/>
    </source>
</evidence>